<dbReference type="PANTHER" id="PTHR43585">
    <property type="entry name" value="FUMIPYRROLE BIOSYNTHESIS PROTEIN C"/>
    <property type="match status" value="1"/>
</dbReference>
<keyword evidence="2 4" id="KW-0547">Nucleotide-binding</keyword>
<dbReference type="Gene3D" id="3.30.470.20">
    <property type="entry name" value="ATP-grasp fold, B domain"/>
    <property type="match status" value="1"/>
</dbReference>
<sequence>MTSAPRPGATGKQVYVLGMNEFNRVKLEALPGADGYCFHGLLTPEEILYADDFPIESMLSRAEAQLREADPPADAVVGYMDFPVSTILPILTGRLGLPGLDLLAMLKCEHKYWSRLEQQAVVPDAIPAFQLVDPFLESPESQLELDYPFWLKPVKSAGSYLGFRIDDEASFHRAIAEVREHIHRIAEPFDRILEYVELPDDIAAVGGHYCLAESLLTGEMCTLEGYVFNGEVHVHGVVDSVREANASSFARYQYPSQMPTSVTDRMEEVARRTLQRIGFNGSAFNIEFFWERGTDTISLLEINTRIAQHHSDLFDKVHGVSNHQVAVELALGRDPRFPEAKGRFNCAAAFWLRTHEDAWVADVPSEDTLTAVAREWPGTYVELEAHPGMWLSELHDQDSYSYVLALIYVGAGSHEQLMTTYDAVVERLDFDLRDSPESLS</sequence>
<reference evidence="6 7" key="1">
    <citation type="submission" date="2019-03" db="EMBL/GenBank/DDBJ databases">
        <title>Genomic Encyclopedia of Type Strains, Phase IV (KMG-IV): sequencing the most valuable type-strain genomes for metagenomic binning, comparative biology and taxonomic classification.</title>
        <authorList>
            <person name="Goeker M."/>
        </authorList>
    </citation>
    <scope>NUCLEOTIDE SEQUENCE [LARGE SCALE GENOMIC DNA]</scope>
    <source>
        <strain evidence="6 7">DSM 15505</strain>
    </source>
</reference>
<organism evidence="6 7">
    <name type="scientific">Halospina denitrificans</name>
    <dbReference type="NCBI Taxonomy" id="332522"/>
    <lineage>
        <taxon>Bacteria</taxon>
        <taxon>Pseudomonadati</taxon>
        <taxon>Pseudomonadota</taxon>
        <taxon>Gammaproteobacteria</taxon>
        <taxon>Halospina</taxon>
    </lineage>
</organism>
<evidence type="ECO:0000256" key="4">
    <source>
        <dbReference type="PROSITE-ProRule" id="PRU00409"/>
    </source>
</evidence>
<dbReference type="GO" id="GO:0046872">
    <property type="term" value="F:metal ion binding"/>
    <property type="evidence" value="ECO:0007669"/>
    <property type="project" value="InterPro"/>
</dbReference>
<dbReference type="EMBL" id="SOAX01000003">
    <property type="protein sequence ID" value="TDT41485.1"/>
    <property type="molecule type" value="Genomic_DNA"/>
</dbReference>
<dbReference type="GO" id="GO:0016874">
    <property type="term" value="F:ligase activity"/>
    <property type="evidence" value="ECO:0007669"/>
    <property type="project" value="UniProtKB-KW"/>
</dbReference>
<protein>
    <submittedName>
        <fullName evidence="6">ATP-grasp domain-containing protein</fullName>
    </submittedName>
</protein>
<keyword evidence="3 4" id="KW-0067">ATP-binding</keyword>
<keyword evidence="1" id="KW-0436">Ligase</keyword>
<keyword evidence="7" id="KW-1185">Reference proteome</keyword>
<dbReference type="Pfam" id="PF13535">
    <property type="entry name" value="ATP-grasp_4"/>
    <property type="match status" value="1"/>
</dbReference>
<dbReference type="PROSITE" id="PS50975">
    <property type="entry name" value="ATP_GRASP"/>
    <property type="match status" value="1"/>
</dbReference>
<evidence type="ECO:0000256" key="2">
    <source>
        <dbReference type="ARBA" id="ARBA00022741"/>
    </source>
</evidence>
<comment type="caution">
    <text evidence="6">The sequence shown here is derived from an EMBL/GenBank/DDBJ whole genome shotgun (WGS) entry which is preliminary data.</text>
</comment>
<dbReference type="InterPro" id="IPR052032">
    <property type="entry name" value="ATP-dep_AA_Ligase"/>
</dbReference>
<evidence type="ECO:0000259" key="5">
    <source>
        <dbReference type="PROSITE" id="PS50975"/>
    </source>
</evidence>
<evidence type="ECO:0000256" key="3">
    <source>
        <dbReference type="ARBA" id="ARBA00022840"/>
    </source>
</evidence>
<dbReference type="InterPro" id="IPR011761">
    <property type="entry name" value="ATP-grasp"/>
</dbReference>
<dbReference type="AlphaFoldDB" id="A0A4R7JTW3"/>
<accession>A0A4R7JTW3</accession>
<name>A0A4R7JTW3_9GAMM</name>
<dbReference type="GO" id="GO:0005524">
    <property type="term" value="F:ATP binding"/>
    <property type="evidence" value="ECO:0007669"/>
    <property type="project" value="UniProtKB-UniRule"/>
</dbReference>
<dbReference type="RefSeq" id="WP_133735851.1">
    <property type="nucleotide sequence ID" value="NZ_SOAX01000003.1"/>
</dbReference>
<gene>
    <name evidence="6" type="ORF">DES49_1579</name>
</gene>
<dbReference type="SUPFAM" id="SSF56059">
    <property type="entry name" value="Glutathione synthetase ATP-binding domain-like"/>
    <property type="match status" value="1"/>
</dbReference>
<dbReference type="Proteomes" id="UP000295830">
    <property type="component" value="Unassembled WGS sequence"/>
</dbReference>
<proteinExistence type="predicted"/>
<dbReference type="OrthoDB" id="8441067at2"/>
<evidence type="ECO:0000313" key="6">
    <source>
        <dbReference type="EMBL" id="TDT41485.1"/>
    </source>
</evidence>
<feature type="domain" description="ATP-grasp" evidence="5">
    <location>
        <begin position="118"/>
        <end position="331"/>
    </location>
</feature>
<evidence type="ECO:0000313" key="7">
    <source>
        <dbReference type="Proteomes" id="UP000295830"/>
    </source>
</evidence>
<evidence type="ECO:0000256" key="1">
    <source>
        <dbReference type="ARBA" id="ARBA00022598"/>
    </source>
</evidence>
<dbReference type="PANTHER" id="PTHR43585:SF2">
    <property type="entry name" value="ATP-GRASP ENZYME FSQD"/>
    <property type="match status" value="1"/>
</dbReference>